<sequence length="205" mass="22541">MADSALPMVLSAVQALYGMEGAERQREANEFLHTFAASDMAWSVGFQLLQDKSLALSSEALFFAANMLHTKVRKEWVRLPADQKGALTMSLQMLISNSRDSMQPAIHQRPLANKLCAIYAVVMISSPDDCSALLSRLLANCSSASAEEISFLLIFARCICEEIEDAELSFAVKDAMEIHLSALSDDIVSLIEKIVLTKEDQDVSH</sequence>
<dbReference type="Proteomes" id="UP000054928">
    <property type="component" value="Unassembled WGS sequence"/>
</dbReference>
<evidence type="ECO:0000259" key="5">
    <source>
        <dbReference type="Pfam" id="PF03810"/>
    </source>
</evidence>
<feature type="domain" description="Importin N-terminal" evidence="5">
    <location>
        <begin position="28"/>
        <end position="84"/>
    </location>
</feature>
<comment type="similarity">
    <text evidence="2">Belongs to the importin beta family.</text>
</comment>
<dbReference type="Gene3D" id="1.25.10.10">
    <property type="entry name" value="Leucine-rich Repeat Variant"/>
    <property type="match status" value="1"/>
</dbReference>
<evidence type="ECO:0000256" key="2">
    <source>
        <dbReference type="ARBA" id="ARBA00007991"/>
    </source>
</evidence>
<evidence type="ECO:0000256" key="3">
    <source>
        <dbReference type="ARBA" id="ARBA00022448"/>
    </source>
</evidence>
<dbReference type="GO" id="GO:0031267">
    <property type="term" value="F:small GTPase binding"/>
    <property type="evidence" value="ECO:0007669"/>
    <property type="project" value="InterPro"/>
</dbReference>
<dbReference type="GO" id="GO:0005634">
    <property type="term" value="C:nucleus"/>
    <property type="evidence" value="ECO:0007669"/>
    <property type="project" value="UniProtKB-SubCell"/>
</dbReference>
<dbReference type="GO" id="GO:0005737">
    <property type="term" value="C:cytoplasm"/>
    <property type="evidence" value="ECO:0007669"/>
    <property type="project" value="TreeGrafter"/>
</dbReference>
<dbReference type="PANTHER" id="PTHR12363">
    <property type="entry name" value="TRANSPORTIN 3 AND IMPORTIN 13"/>
    <property type="match status" value="1"/>
</dbReference>
<dbReference type="Pfam" id="PF03810">
    <property type="entry name" value="IBN_N"/>
    <property type="match status" value="1"/>
</dbReference>
<proteinExistence type="inferred from homology"/>
<accession>A0A0P1B0J1</accession>
<keyword evidence="3" id="KW-0813">Transport</keyword>
<evidence type="ECO:0000256" key="4">
    <source>
        <dbReference type="ARBA" id="ARBA00023242"/>
    </source>
</evidence>
<evidence type="ECO:0000313" key="7">
    <source>
        <dbReference type="Proteomes" id="UP000054928"/>
    </source>
</evidence>
<comment type="subcellular location">
    <subcellularLocation>
        <location evidence="1">Nucleus</location>
    </subcellularLocation>
</comment>
<dbReference type="InterPro" id="IPR016024">
    <property type="entry name" value="ARM-type_fold"/>
</dbReference>
<reference evidence="7" key="1">
    <citation type="submission" date="2014-09" db="EMBL/GenBank/DDBJ databases">
        <authorList>
            <person name="Sharma Rahul"/>
            <person name="Thines Marco"/>
        </authorList>
    </citation>
    <scope>NUCLEOTIDE SEQUENCE [LARGE SCALE GENOMIC DNA]</scope>
</reference>
<organism evidence="6 7">
    <name type="scientific">Plasmopara halstedii</name>
    <name type="common">Downy mildew of sunflower</name>
    <dbReference type="NCBI Taxonomy" id="4781"/>
    <lineage>
        <taxon>Eukaryota</taxon>
        <taxon>Sar</taxon>
        <taxon>Stramenopiles</taxon>
        <taxon>Oomycota</taxon>
        <taxon>Peronosporomycetes</taxon>
        <taxon>Peronosporales</taxon>
        <taxon>Peronosporaceae</taxon>
        <taxon>Plasmopara</taxon>
    </lineage>
</organism>
<keyword evidence="4" id="KW-0539">Nucleus</keyword>
<dbReference type="RefSeq" id="XP_024583145.1">
    <property type="nucleotide sequence ID" value="XM_024717670.1"/>
</dbReference>
<keyword evidence="7" id="KW-1185">Reference proteome</keyword>
<dbReference type="STRING" id="4781.A0A0P1B0J1"/>
<dbReference type="SUPFAM" id="SSF48371">
    <property type="entry name" value="ARM repeat"/>
    <property type="match status" value="1"/>
</dbReference>
<dbReference type="OrthoDB" id="538933at2759"/>
<dbReference type="GeneID" id="36398512"/>
<dbReference type="AlphaFoldDB" id="A0A0P1B0J1"/>
<dbReference type="InterPro" id="IPR051345">
    <property type="entry name" value="Importin_beta-like_NTR"/>
</dbReference>
<dbReference type="GO" id="GO:0006606">
    <property type="term" value="P:protein import into nucleus"/>
    <property type="evidence" value="ECO:0007669"/>
    <property type="project" value="TreeGrafter"/>
</dbReference>
<dbReference type="PANTHER" id="PTHR12363:SF33">
    <property type="entry name" value="IMPORTIN-13"/>
    <property type="match status" value="1"/>
</dbReference>
<protein>
    <submittedName>
        <fullName evidence="6">Nuclear transport regulator</fullName>
    </submittedName>
</protein>
<dbReference type="InterPro" id="IPR011989">
    <property type="entry name" value="ARM-like"/>
</dbReference>
<dbReference type="InterPro" id="IPR001494">
    <property type="entry name" value="Importin-beta_N"/>
</dbReference>
<name>A0A0P1B0J1_PLAHL</name>
<evidence type="ECO:0000313" key="6">
    <source>
        <dbReference type="EMBL" id="CEG46776.1"/>
    </source>
</evidence>
<evidence type="ECO:0000256" key="1">
    <source>
        <dbReference type="ARBA" id="ARBA00004123"/>
    </source>
</evidence>
<dbReference type="EMBL" id="CCYD01002349">
    <property type="protein sequence ID" value="CEG46776.1"/>
    <property type="molecule type" value="Genomic_DNA"/>
</dbReference>